<dbReference type="STRING" id="113226.A0A139I2B1"/>
<feature type="transmembrane region" description="Helical" evidence="1">
    <location>
        <begin position="245"/>
        <end position="266"/>
    </location>
</feature>
<accession>A0A139I2B1</accession>
<evidence type="ECO:0000313" key="3">
    <source>
        <dbReference type="Proteomes" id="UP000073492"/>
    </source>
</evidence>
<feature type="transmembrane region" description="Helical" evidence="1">
    <location>
        <begin position="186"/>
        <end position="205"/>
    </location>
</feature>
<comment type="caution">
    <text evidence="2">The sequence shown here is derived from an EMBL/GenBank/DDBJ whole genome shotgun (WGS) entry which is preliminary data.</text>
</comment>
<dbReference type="AlphaFoldDB" id="A0A139I2B1"/>
<evidence type="ECO:0000256" key="1">
    <source>
        <dbReference type="SAM" id="Phobius"/>
    </source>
</evidence>
<dbReference type="OrthoDB" id="5313079at2759"/>
<dbReference type="EMBL" id="LFZO01000395">
    <property type="protein sequence ID" value="KXT08841.1"/>
    <property type="molecule type" value="Genomic_DNA"/>
</dbReference>
<feature type="transmembrane region" description="Helical" evidence="1">
    <location>
        <begin position="326"/>
        <end position="346"/>
    </location>
</feature>
<feature type="transmembrane region" description="Helical" evidence="1">
    <location>
        <begin position="152"/>
        <end position="174"/>
    </location>
</feature>
<sequence>MPAAGSGPLPHGSMRKAIVLSAYLSSETRQAGNDASPGSPPGHFADEQPENRWNIMKMITDAHLPPLSLHSIRKAVAVPKFTPKCISSCYFRRTSLAKRHHLEPHESHDYTHGQGLAILIYSIIYWLWTVAIGIGLAELYRKRKEKAVRIRDWRLVSFGVIGIHSFITTVFAAAWKGPSFSCSARFWVVSLVLPLCVAAFQLPNAKLADYYNRNRANRIALVWRNTKTATTIYGRWKKASIAQRTYLLIGLGAFVQVAVTALFYFGSRRFHHQYGLWGAGENVDSDACFFGWEWVIAVIWQVIWAYGSGIIVLVQIRGVDDIYKWALETRFAVLASTIGLPLWLVFMFVKSDAITAIDTYAPPPVWFIPGFAVSQAVLLGFPLHGVYKNHKMAHRTSSVFSEAHPDLSIKVMREIIQYNFNDFADYAARTKLNAEMVIFLQDVKQWKATWMPNDRVRALDGREDWDKCYKHAALLYFKLVDMNTAPFPINLDGPTRRGLERAFVDARYVSPKQRVLEKAAANAWEEQDPRLAMPMMTPAEMKEVKITLEDAEASIIITSPEASSSESDSKSLSILDRPGVGDHVAALPMFSMDVFDAAYKEVERDCFQNTYTDYVKSGEYQKAVHAPTSNG</sequence>
<feature type="transmembrane region" description="Helical" evidence="1">
    <location>
        <begin position="118"/>
        <end position="140"/>
    </location>
</feature>
<evidence type="ECO:0008006" key="4">
    <source>
        <dbReference type="Google" id="ProtNLM"/>
    </source>
</evidence>
<dbReference type="InterPro" id="IPR036305">
    <property type="entry name" value="RGS_sf"/>
</dbReference>
<dbReference type="Proteomes" id="UP000073492">
    <property type="component" value="Unassembled WGS sequence"/>
</dbReference>
<keyword evidence="3" id="KW-1185">Reference proteome</keyword>
<feature type="transmembrane region" description="Helical" evidence="1">
    <location>
        <begin position="366"/>
        <end position="387"/>
    </location>
</feature>
<feature type="transmembrane region" description="Helical" evidence="1">
    <location>
        <begin position="294"/>
        <end position="314"/>
    </location>
</feature>
<organism evidence="2 3">
    <name type="scientific">Pseudocercospora musae</name>
    <dbReference type="NCBI Taxonomy" id="113226"/>
    <lineage>
        <taxon>Eukaryota</taxon>
        <taxon>Fungi</taxon>
        <taxon>Dikarya</taxon>
        <taxon>Ascomycota</taxon>
        <taxon>Pezizomycotina</taxon>
        <taxon>Dothideomycetes</taxon>
        <taxon>Dothideomycetidae</taxon>
        <taxon>Mycosphaerellales</taxon>
        <taxon>Mycosphaerellaceae</taxon>
        <taxon>Pseudocercospora</taxon>
    </lineage>
</organism>
<reference evidence="2 3" key="1">
    <citation type="submission" date="2015-07" db="EMBL/GenBank/DDBJ databases">
        <title>Comparative genomics of the Sigatoka disease complex on banana suggests a link between parallel evolutionary changes in Pseudocercospora fijiensis and Pseudocercospora eumusae and increased virulence on the banana host.</title>
        <authorList>
            <person name="Chang T.-C."/>
            <person name="Salvucci A."/>
            <person name="Crous P.W."/>
            <person name="Stergiopoulos I."/>
        </authorList>
    </citation>
    <scope>NUCLEOTIDE SEQUENCE [LARGE SCALE GENOMIC DNA]</scope>
    <source>
        <strain evidence="2 3">CBS 116634</strain>
    </source>
</reference>
<evidence type="ECO:0000313" key="2">
    <source>
        <dbReference type="EMBL" id="KXT08841.1"/>
    </source>
</evidence>
<keyword evidence="1" id="KW-0812">Transmembrane</keyword>
<dbReference type="Gene3D" id="1.10.167.10">
    <property type="entry name" value="Regulator of G-protein Signalling 4, domain 2"/>
    <property type="match status" value="1"/>
</dbReference>
<dbReference type="SUPFAM" id="SSF48097">
    <property type="entry name" value="Regulator of G-protein signaling, RGS"/>
    <property type="match status" value="1"/>
</dbReference>
<keyword evidence="1" id="KW-1133">Transmembrane helix</keyword>
<keyword evidence="1" id="KW-0472">Membrane</keyword>
<gene>
    <name evidence="2" type="ORF">AC579_1476</name>
</gene>
<proteinExistence type="predicted"/>
<name>A0A139I2B1_9PEZI</name>
<dbReference type="InterPro" id="IPR044926">
    <property type="entry name" value="RGS_subdomain_2"/>
</dbReference>
<protein>
    <recommendedName>
        <fullName evidence="4">RGS domain-containing protein</fullName>
    </recommendedName>
</protein>